<keyword evidence="3" id="KW-1185">Reference proteome</keyword>
<dbReference type="Proteomes" id="UP000306229">
    <property type="component" value="Chromosome"/>
</dbReference>
<keyword evidence="1" id="KW-1133">Transmembrane helix</keyword>
<dbReference type="EMBL" id="CP040749">
    <property type="protein sequence ID" value="QCX38311.1"/>
    <property type="molecule type" value="Genomic_DNA"/>
</dbReference>
<feature type="transmembrane region" description="Helical" evidence="1">
    <location>
        <begin position="71"/>
        <end position="89"/>
    </location>
</feature>
<evidence type="ECO:0000313" key="2">
    <source>
        <dbReference type="EMBL" id="QCX38311.1"/>
    </source>
</evidence>
<keyword evidence="1" id="KW-0812">Transmembrane</keyword>
<sequence length="131" mass="15274">MKIEFARMIIIMFGFFIIVTGFIMLFNPQKARMTLSKFASTNFINYTEITLRLVVGVAFILYSDFCKFPEAFKVLGWFMLITALILYCVPRKLHHKFSTGSAHIIKPFYFRLISPFAFLFGGLIIYSVNWI</sequence>
<protein>
    <submittedName>
        <fullName evidence="2">Uncharacterized protein</fullName>
    </submittedName>
</protein>
<dbReference type="AlphaFoldDB" id="A0A5B7TSD6"/>
<proteinExistence type="predicted"/>
<feature type="transmembrane region" description="Helical" evidence="1">
    <location>
        <begin position="109"/>
        <end position="128"/>
    </location>
</feature>
<accession>A0A5B7TSD6</accession>
<keyword evidence="1" id="KW-0472">Membrane</keyword>
<feature type="transmembrane region" description="Helical" evidence="1">
    <location>
        <begin position="46"/>
        <end position="65"/>
    </location>
</feature>
<name>A0A5B7TSD6_9FLAO</name>
<organism evidence="2 3">
    <name type="scientific">Aureibaculum algae</name>
    <dbReference type="NCBI Taxonomy" id="2584122"/>
    <lineage>
        <taxon>Bacteria</taxon>
        <taxon>Pseudomonadati</taxon>
        <taxon>Bacteroidota</taxon>
        <taxon>Flavobacteriia</taxon>
        <taxon>Flavobacteriales</taxon>
        <taxon>Flavobacteriaceae</taxon>
        <taxon>Aureibaculum</taxon>
    </lineage>
</organism>
<dbReference type="KEGG" id="fbe:FF125_07645"/>
<evidence type="ECO:0000256" key="1">
    <source>
        <dbReference type="SAM" id="Phobius"/>
    </source>
</evidence>
<evidence type="ECO:0000313" key="3">
    <source>
        <dbReference type="Proteomes" id="UP000306229"/>
    </source>
</evidence>
<reference evidence="2 3" key="1">
    <citation type="submission" date="2019-05" db="EMBL/GenBank/DDBJ databases">
        <title>Algicella ahnfeltiae gen. nov., sp. nov., a novel marine bacterium of the family Flavobacteriaceae isolated from a red alga.</title>
        <authorList>
            <person name="Nedashkovskaya O.I."/>
            <person name="Kukhlevskiy A.D."/>
            <person name="Kim S.-G."/>
            <person name="Zhukova N.V."/>
            <person name="Mikhailov V.V."/>
        </authorList>
    </citation>
    <scope>NUCLEOTIDE SEQUENCE [LARGE SCALE GENOMIC DNA]</scope>
    <source>
        <strain evidence="2 3">10Alg115</strain>
    </source>
</reference>
<feature type="transmembrane region" description="Helical" evidence="1">
    <location>
        <begin position="6"/>
        <end position="26"/>
    </location>
</feature>
<dbReference type="OrthoDB" id="1442037at2"/>
<gene>
    <name evidence="2" type="ORF">FF125_07645</name>
</gene>